<name>A0ACB9TI04_HOLOL</name>
<dbReference type="Proteomes" id="UP001056778">
    <property type="component" value="Chromosome 3"/>
</dbReference>
<reference evidence="1" key="1">
    <citation type="submission" date="2022-04" db="EMBL/GenBank/DDBJ databases">
        <title>Chromosome-scale genome assembly of Holotrichia oblita Faldermann.</title>
        <authorList>
            <person name="Rongchong L."/>
        </authorList>
    </citation>
    <scope>NUCLEOTIDE SEQUENCE</scope>
    <source>
        <strain evidence="1">81SQS9</strain>
    </source>
</reference>
<proteinExistence type="predicted"/>
<evidence type="ECO:0000313" key="2">
    <source>
        <dbReference type="Proteomes" id="UP001056778"/>
    </source>
</evidence>
<comment type="caution">
    <text evidence="1">The sequence shown here is derived from an EMBL/GenBank/DDBJ whole genome shotgun (WGS) entry which is preliminary data.</text>
</comment>
<organism evidence="1 2">
    <name type="scientific">Holotrichia oblita</name>
    <name type="common">Chafer beetle</name>
    <dbReference type="NCBI Taxonomy" id="644536"/>
    <lineage>
        <taxon>Eukaryota</taxon>
        <taxon>Metazoa</taxon>
        <taxon>Ecdysozoa</taxon>
        <taxon>Arthropoda</taxon>
        <taxon>Hexapoda</taxon>
        <taxon>Insecta</taxon>
        <taxon>Pterygota</taxon>
        <taxon>Neoptera</taxon>
        <taxon>Endopterygota</taxon>
        <taxon>Coleoptera</taxon>
        <taxon>Polyphaga</taxon>
        <taxon>Scarabaeiformia</taxon>
        <taxon>Scarabaeidae</taxon>
        <taxon>Melolonthinae</taxon>
        <taxon>Holotrichia</taxon>
    </lineage>
</organism>
<protein>
    <submittedName>
        <fullName evidence="1">Uncharacterized protein</fullName>
    </submittedName>
</protein>
<evidence type="ECO:0000313" key="1">
    <source>
        <dbReference type="EMBL" id="KAI4466382.1"/>
    </source>
</evidence>
<keyword evidence="2" id="KW-1185">Reference proteome</keyword>
<sequence>MKNETQVQWIEDCCRKGFPRRKIDVQLSVANFVKKTSRKNPFKDGVPCNKWYHHPKVSIRTSEAVTAASAAVSDQDIRHWFQNIEIYLKDNGYFQILSDPSRVFNGDETNFQLCPKSGKVIAIKGETDVYEMDHAQETWKVPHSQCYSHSAANGPGNDCINEKILQEAATSLCFIVRTKTNLQRAWNKSWSEEQSAGEEDVNDNEDGDGVNEATGICSKIPGFEQCDENDDIGLSSSSLPSEIIQEITSDEELETVINTQNNVSQQMKKEQRPISNIIINYQ</sequence>
<accession>A0ACB9TI04</accession>
<gene>
    <name evidence="1" type="ORF">MML48_3g00005845</name>
</gene>
<dbReference type="EMBL" id="CM043017">
    <property type="protein sequence ID" value="KAI4466382.1"/>
    <property type="molecule type" value="Genomic_DNA"/>
</dbReference>